<evidence type="ECO:0000313" key="1">
    <source>
        <dbReference type="EMBL" id="AUR92054.1"/>
    </source>
</evidence>
<reference evidence="1 2" key="1">
    <citation type="submission" date="2017-11" db="EMBL/GenBank/DDBJ databases">
        <title>A major lineage of nontailed dsDNA viruses as unrecognized killers of marine bacteria.</title>
        <authorList>
            <person name="Kauffman K.M."/>
            <person name="Hussain F.A."/>
            <person name="Yang J."/>
            <person name="Arevalo P."/>
            <person name="Brown J.M."/>
            <person name="Chang W.K."/>
            <person name="VanInsberghe D."/>
            <person name="Elsherbini J."/>
            <person name="Cutler M.B."/>
            <person name="Kelly L."/>
            <person name="Polz M.F."/>
        </authorList>
    </citation>
    <scope>NUCLEOTIDE SEQUENCE [LARGE SCALE GENOMIC DNA]</scope>
</reference>
<sequence>MDNPKFYVDEKIIDGEWEYYICDSTSENEPVAAFLDLGMAMDCCETLNQIAIRNKATEGGWKCPRFFTIVLEPFSK</sequence>
<dbReference type="EMBL" id="MG592536">
    <property type="protein sequence ID" value="AUR92054.1"/>
    <property type="molecule type" value="Genomic_DNA"/>
</dbReference>
<organism evidence="1 2">
    <name type="scientific">Vibrio phage 1.169.O._10N.261.52.B1</name>
    <dbReference type="NCBI Taxonomy" id="1881213"/>
    <lineage>
        <taxon>Viruses</taxon>
        <taxon>Duplodnaviria</taxon>
        <taxon>Heunggongvirae</taxon>
        <taxon>Uroviricota</taxon>
        <taxon>Caudoviricetes</taxon>
        <taxon>Schitoviridae</taxon>
        <taxon>Mukerjeevirus</taxon>
        <taxon>Mukerjeevirus mv52B1</taxon>
    </lineage>
</organism>
<evidence type="ECO:0000313" key="2">
    <source>
        <dbReference type="Proteomes" id="UP000267376"/>
    </source>
</evidence>
<accession>A0A2I7REJ5</accession>
<proteinExistence type="predicted"/>
<keyword evidence="2" id="KW-1185">Reference proteome</keyword>
<protein>
    <submittedName>
        <fullName evidence="1">Uncharacterized protein</fullName>
    </submittedName>
</protein>
<name>A0A2I7REJ5_9CAUD</name>
<dbReference type="Proteomes" id="UP000267376">
    <property type="component" value="Segment"/>
</dbReference>
<gene>
    <name evidence="1" type="ORF">NVP1169O_26</name>
</gene>